<comment type="caution">
    <text evidence="2">The sequence shown here is derived from an EMBL/GenBank/DDBJ whole genome shotgun (WGS) entry which is preliminary data.</text>
</comment>
<proteinExistence type="predicted"/>
<evidence type="ECO:0000256" key="1">
    <source>
        <dbReference type="SAM" id="MobiDB-lite"/>
    </source>
</evidence>
<dbReference type="AlphaFoldDB" id="A0A7Z7FNH9"/>
<keyword evidence="3" id="KW-1185">Reference proteome</keyword>
<organism evidence="2 3">
    <name type="scientific">Paraburkholderia steynii</name>
    <dbReference type="NCBI Taxonomy" id="1245441"/>
    <lineage>
        <taxon>Bacteria</taxon>
        <taxon>Pseudomonadati</taxon>
        <taxon>Pseudomonadota</taxon>
        <taxon>Betaproteobacteria</taxon>
        <taxon>Burkholderiales</taxon>
        <taxon>Burkholderiaceae</taxon>
        <taxon>Paraburkholderia</taxon>
    </lineage>
</organism>
<accession>A0A7Z7FNH9</accession>
<dbReference type="Proteomes" id="UP000198900">
    <property type="component" value="Unassembled WGS sequence"/>
</dbReference>
<sequence length="73" mass="8370">MPKVEINNIMLDRMHGRNDLREYAVPDKQLPTLFLKKTTSTRRSKAKTSRHPHESSSFGMPRLKAVIGLPLRA</sequence>
<feature type="compositionally biased region" description="Basic residues" evidence="1">
    <location>
        <begin position="39"/>
        <end position="50"/>
    </location>
</feature>
<protein>
    <submittedName>
        <fullName evidence="2">Uncharacterized protein</fullName>
    </submittedName>
</protein>
<evidence type="ECO:0000313" key="2">
    <source>
        <dbReference type="EMBL" id="SDJ12163.1"/>
    </source>
</evidence>
<feature type="region of interest" description="Disordered" evidence="1">
    <location>
        <begin position="37"/>
        <end position="61"/>
    </location>
</feature>
<evidence type="ECO:0000313" key="3">
    <source>
        <dbReference type="Proteomes" id="UP000198900"/>
    </source>
</evidence>
<dbReference type="EMBL" id="FNDI01000034">
    <property type="protein sequence ID" value="SDJ12163.1"/>
    <property type="molecule type" value="Genomic_DNA"/>
</dbReference>
<gene>
    <name evidence="2" type="ORF">SAMN04487926_13418</name>
</gene>
<reference evidence="2" key="1">
    <citation type="submission" date="2016-10" db="EMBL/GenBank/DDBJ databases">
        <authorList>
            <person name="Varghese N."/>
            <person name="Submissions S."/>
        </authorList>
    </citation>
    <scope>NUCLEOTIDE SEQUENCE [LARGE SCALE GENOMIC DNA]</scope>
    <source>
        <strain evidence="2">YR281</strain>
    </source>
</reference>
<name>A0A7Z7FNH9_9BURK</name>
<dbReference type="RefSeq" id="WP_143036639.1">
    <property type="nucleotide sequence ID" value="NZ_FNDI01000034.1"/>
</dbReference>